<evidence type="ECO:0000313" key="3">
    <source>
        <dbReference type="Proteomes" id="UP000275408"/>
    </source>
</evidence>
<comment type="caution">
    <text evidence="2">The sequence shown here is derived from an EMBL/GenBank/DDBJ whole genome shotgun (WGS) entry which is preliminary data.</text>
</comment>
<dbReference type="EMBL" id="RCHS01002466">
    <property type="protein sequence ID" value="RMX47200.1"/>
    <property type="molecule type" value="Genomic_DNA"/>
</dbReference>
<sequence length="85" mass="9476">MPCSEKSPDSVERRISGLYPECVVTQAMSKKKETNDKEVTLAETIISQVFKGEQLNSSVSEPSSKEQVEKMSSSQLIAEQHEDLE</sequence>
<feature type="region of interest" description="Disordered" evidence="1">
    <location>
        <begin position="54"/>
        <end position="85"/>
    </location>
</feature>
<protein>
    <submittedName>
        <fullName evidence="2">Uncharacterized protein</fullName>
    </submittedName>
</protein>
<keyword evidence="3" id="KW-1185">Reference proteome</keyword>
<evidence type="ECO:0000256" key="1">
    <source>
        <dbReference type="SAM" id="MobiDB-lite"/>
    </source>
</evidence>
<reference evidence="2 3" key="1">
    <citation type="journal article" date="2018" name="Sci. Rep.">
        <title>Comparative analysis of the Pocillopora damicornis genome highlights role of immune system in coral evolution.</title>
        <authorList>
            <person name="Cunning R."/>
            <person name="Bay R.A."/>
            <person name="Gillette P."/>
            <person name="Baker A.C."/>
            <person name="Traylor-Knowles N."/>
        </authorList>
    </citation>
    <scope>NUCLEOTIDE SEQUENCE [LARGE SCALE GENOMIC DNA]</scope>
    <source>
        <strain evidence="2">RSMAS</strain>
        <tissue evidence="2">Whole animal</tissue>
    </source>
</reference>
<organism evidence="2 3">
    <name type="scientific">Pocillopora damicornis</name>
    <name type="common">Cauliflower coral</name>
    <name type="synonym">Millepora damicornis</name>
    <dbReference type="NCBI Taxonomy" id="46731"/>
    <lineage>
        <taxon>Eukaryota</taxon>
        <taxon>Metazoa</taxon>
        <taxon>Cnidaria</taxon>
        <taxon>Anthozoa</taxon>
        <taxon>Hexacorallia</taxon>
        <taxon>Scleractinia</taxon>
        <taxon>Astrocoeniina</taxon>
        <taxon>Pocilloporidae</taxon>
        <taxon>Pocillopora</taxon>
    </lineage>
</organism>
<dbReference type="AlphaFoldDB" id="A0A3M6U0M1"/>
<evidence type="ECO:0000313" key="2">
    <source>
        <dbReference type="EMBL" id="RMX47200.1"/>
    </source>
</evidence>
<name>A0A3M6U0M1_POCDA</name>
<gene>
    <name evidence="2" type="ORF">pdam_00025799</name>
</gene>
<accession>A0A3M6U0M1</accession>
<proteinExistence type="predicted"/>
<feature type="non-terminal residue" evidence="2">
    <location>
        <position position="85"/>
    </location>
</feature>
<dbReference type="Proteomes" id="UP000275408">
    <property type="component" value="Unassembled WGS sequence"/>
</dbReference>